<evidence type="ECO:0000313" key="5">
    <source>
        <dbReference type="EMBL" id="MEU8138115.1"/>
    </source>
</evidence>
<keyword evidence="6" id="KW-1185">Reference proteome</keyword>
<dbReference type="RefSeq" id="WP_358360981.1">
    <property type="nucleotide sequence ID" value="NZ_JBEZFP010000111.1"/>
</dbReference>
<feature type="domain" description="AMP-binding enzyme C-terminal" evidence="4">
    <location>
        <begin position="484"/>
        <end position="557"/>
    </location>
</feature>
<reference evidence="5 6" key="1">
    <citation type="submission" date="2024-06" db="EMBL/GenBank/DDBJ databases">
        <title>The Natural Products Discovery Center: Release of the First 8490 Sequenced Strains for Exploring Actinobacteria Biosynthetic Diversity.</title>
        <authorList>
            <person name="Kalkreuter E."/>
            <person name="Kautsar S.A."/>
            <person name="Yang D."/>
            <person name="Bader C.D."/>
            <person name="Teijaro C.N."/>
            <person name="Fluegel L."/>
            <person name="Davis C.M."/>
            <person name="Simpson J.R."/>
            <person name="Lauterbach L."/>
            <person name="Steele A.D."/>
            <person name="Gui C."/>
            <person name="Meng S."/>
            <person name="Li G."/>
            <person name="Viehrig K."/>
            <person name="Ye F."/>
            <person name="Su P."/>
            <person name="Kiefer A.F."/>
            <person name="Nichols A."/>
            <person name="Cepeda A.J."/>
            <person name="Yan W."/>
            <person name="Fan B."/>
            <person name="Jiang Y."/>
            <person name="Adhikari A."/>
            <person name="Zheng C.-J."/>
            <person name="Schuster L."/>
            <person name="Cowan T.M."/>
            <person name="Smanski M.J."/>
            <person name="Chevrette M.G."/>
            <person name="De Carvalho L.P.S."/>
            <person name="Shen B."/>
        </authorList>
    </citation>
    <scope>NUCLEOTIDE SEQUENCE [LARGE SCALE GENOMIC DNA]</scope>
    <source>
        <strain evidence="5 6">NPDC048946</strain>
    </source>
</reference>
<protein>
    <submittedName>
        <fullName evidence="5">AMP-binding protein</fullName>
    </submittedName>
</protein>
<dbReference type="PANTHER" id="PTHR43201:SF5">
    <property type="entry name" value="MEDIUM-CHAIN ACYL-COA LIGASE ACSF2, MITOCHONDRIAL"/>
    <property type="match status" value="1"/>
</dbReference>
<dbReference type="InterPro" id="IPR045851">
    <property type="entry name" value="AMP-bd_C_sf"/>
</dbReference>
<dbReference type="Pfam" id="PF13193">
    <property type="entry name" value="AMP-binding_C"/>
    <property type="match status" value="1"/>
</dbReference>
<accession>A0ABV3DQT2</accession>
<feature type="domain" description="AMP-dependent synthetase/ligase" evidence="3">
    <location>
        <begin position="35"/>
        <end position="420"/>
    </location>
</feature>
<gene>
    <name evidence="5" type="ORF">AB0C36_31975</name>
</gene>
<dbReference type="Pfam" id="PF00501">
    <property type="entry name" value="AMP-binding"/>
    <property type="match status" value="1"/>
</dbReference>
<dbReference type="InterPro" id="IPR042099">
    <property type="entry name" value="ANL_N_sf"/>
</dbReference>
<dbReference type="Proteomes" id="UP001551482">
    <property type="component" value="Unassembled WGS sequence"/>
</dbReference>
<dbReference type="InterPro" id="IPR025110">
    <property type="entry name" value="AMP-bd_C"/>
</dbReference>
<comment type="similarity">
    <text evidence="1">Belongs to the ATP-dependent AMP-binding enzyme family.</text>
</comment>
<evidence type="ECO:0000259" key="4">
    <source>
        <dbReference type="Pfam" id="PF13193"/>
    </source>
</evidence>
<dbReference type="Gene3D" id="3.40.50.12780">
    <property type="entry name" value="N-terminal domain of ligase-like"/>
    <property type="match status" value="1"/>
</dbReference>
<organism evidence="5 6">
    <name type="scientific">Streptodolium elevatio</name>
    <dbReference type="NCBI Taxonomy" id="3157996"/>
    <lineage>
        <taxon>Bacteria</taxon>
        <taxon>Bacillati</taxon>
        <taxon>Actinomycetota</taxon>
        <taxon>Actinomycetes</taxon>
        <taxon>Kitasatosporales</taxon>
        <taxon>Streptomycetaceae</taxon>
        <taxon>Streptodolium</taxon>
    </lineage>
</organism>
<proteinExistence type="inferred from homology"/>
<evidence type="ECO:0000256" key="2">
    <source>
        <dbReference type="ARBA" id="ARBA00022598"/>
    </source>
</evidence>
<keyword evidence="2" id="KW-0436">Ligase</keyword>
<evidence type="ECO:0000313" key="6">
    <source>
        <dbReference type="Proteomes" id="UP001551482"/>
    </source>
</evidence>
<evidence type="ECO:0000259" key="3">
    <source>
        <dbReference type="Pfam" id="PF00501"/>
    </source>
</evidence>
<dbReference type="SUPFAM" id="SSF56801">
    <property type="entry name" value="Acetyl-CoA synthetase-like"/>
    <property type="match status" value="1"/>
</dbReference>
<sequence>MTTPSTGATGGAALLDTLAAELAVDGEPVTEALDAWSVRTPMRVFIHYGEHGLDLSYAEARRATDTIAGNLEAIGVRRGDRVAVHCRSPYAAALWMFGIWKAGGIFCPVDPDLGGELLLAQLTTIGAALIVTERAGLPALELVRRHLPYAPRVTVHDSVGIPPAHEFPEVPYSRFLARALPPQVGSGPDDIAAILHTPGNTGRPKAVVLCHRWVAQSTFLLRRLTTPDDVVYNDLPLHTMLGAFAGVARAAWTGSTVTLWDRFHPGEFWGRVTATGASTAVLTDAAVPWLTSAPERPGDALNPLAKVWLHPLPATHADFARRFGIDFVVAAYGQIESGMPAAAVIEEMRDGEGTPPALQRGLTHEQVTRVCAHYRVPVVPAHAVPRKGLLGAPLPFLDVAILDEYDRRVPPGTVGQLAVRPHLSGLVVQEYLGDPLTTAEAMRNLWLHTGDAVVRDPEDGMIHFVDRVQDRIRMRGENISAYHIEDLVNQHPDITICAVFGVPLSGRQDDEIVLYVEPDPGRLLEPEALHAWCAQSLPPYMRPAHVRVVIRMPRTPNHRVEKHRLRRHFLGLADPAGLIVEQTRPPAAPTARAALPSGQRGIGAGFGPAALPPGAGVEN</sequence>
<dbReference type="Gene3D" id="3.30.300.30">
    <property type="match status" value="1"/>
</dbReference>
<evidence type="ECO:0000256" key="1">
    <source>
        <dbReference type="ARBA" id="ARBA00006432"/>
    </source>
</evidence>
<dbReference type="EMBL" id="JBEZFP010000111">
    <property type="protein sequence ID" value="MEU8138115.1"/>
    <property type="molecule type" value="Genomic_DNA"/>
</dbReference>
<name>A0ABV3DQT2_9ACTN</name>
<dbReference type="InterPro" id="IPR000873">
    <property type="entry name" value="AMP-dep_synth/lig_dom"/>
</dbReference>
<dbReference type="PANTHER" id="PTHR43201">
    <property type="entry name" value="ACYL-COA SYNTHETASE"/>
    <property type="match status" value="1"/>
</dbReference>
<comment type="caution">
    <text evidence="5">The sequence shown here is derived from an EMBL/GenBank/DDBJ whole genome shotgun (WGS) entry which is preliminary data.</text>
</comment>